<organism evidence="1 2">
    <name type="scientific">Cardamine amara subsp. amara</name>
    <dbReference type="NCBI Taxonomy" id="228776"/>
    <lineage>
        <taxon>Eukaryota</taxon>
        <taxon>Viridiplantae</taxon>
        <taxon>Streptophyta</taxon>
        <taxon>Embryophyta</taxon>
        <taxon>Tracheophyta</taxon>
        <taxon>Spermatophyta</taxon>
        <taxon>Magnoliopsida</taxon>
        <taxon>eudicotyledons</taxon>
        <taxon>Gunneridae</taxon>
        <taxon>Pentapetalae</taxon>
        <taxon>rosids</taxon>
        <taxon>malvids</taxon>
        <taxon>Brassicales</taxon>
        <taxon>Brassicaceae</taxon>
        <taxon>Cardamineae</taxon>
        <taxon>Cardamine</taxon>
    </lineage>
</organism>
<proteinExistence type="predicted"/>
<dbReference type="EMBL" id="JBANAX010000648">
    <property type="protein sequence ID" value="KAL1199306.1"/>
    <property type="molecule type" value="Genomic_DNA"/>
</dbReference>
<dbReference type="Proteomes" id="UP001558713">
    <property type="component" value="Unassembled WGS sequence"/>
</dbReference>
<reference evidence="1 2" key="1">
    <citation type="submission" date="2024-04" db="EMBL/GenBank/DDBJ databases">
        <title>Genome assembly C_amara_ONT_v2.</title>
        <authorList>
            <person name="Yant L."/>
            <person name="Moore C."/>
            <person name="Slenker M."/>
        </authorList>
    </citation>
    <scope>NUCLEOTIDE SEQUENCE [LARGE SCALE GENOMIC DNA]</scope>
    <source>
        <tissue evidence="1">Leaf</tissue>
    </source>
</reference>
<keyword evidence="2" id="KW-1185">Reference proteome</keyword>
<dbReference type="PANTHER" id="PTHR47481:SF10">
    <property type="entry name" value="COPIA-LIKE POLYPROTEIN_RETROTRANSPOSON"/>
    <property type="match status" value="1"/>
</dbReference>
<sequence length="351" mass="40806">MAEALDNYPFPSSLHIASIVTIKLSDRNYLLWKTQFESLLRHQKLLGFLTGQVPAPAENIIQTINNVATTVPNPNYEAWMCTDTLIKSWICGTLTEEVLGYVHFLTTSQDVWLSLADNFNKCSVAREFDLQRRFQLLSIKGKVFSVYFHEFRAFCDQLSSIEELDSIYQNHFPAWCADITEWTQRYINRTNQFNELLNAVRLLNEQRLDMLGYRDHIGAAIYDQHQHISLAVDEMWRIVPILAWTRVINFINPDLAILNSLEYQVLVAQYNVLRDQFLDNMNNDGDFNLTVARWVAADSVVQFLGRLQLRPLAGFHHAVRIPQPLEREINFSQNLSRTAKMWALLPLRRIE</sequence>
<evidence type="ECO:0000313" key="1">
    <source>
        <dbReference type="EMBL" id="KAL1199306.1"/>
    </source>
</evidence>
<protein>
    <submittedName>
        <fullName evidence="1">Retrovirus-related Pol polyprotein from transposon RE2</fullName>
    </submittedName>
</protein>
<dbReference type="Pfam" id="PF14223">
    <property type="entry name" value="Retrotran_gag_2"/>
    <property type="match status" value="1"/>
</dbReference>
<dbReference type="PANTHER" id="PTHR47481">
    <property type="match status" value="1"/>
</dbReference>
<comment type="caution">
    <text evidence="1">The sequence shown here is derived from an EMBL/GenBank/DDBJ whole genome shotgun (WGS) entry which is preliminary data.</text>
</comment>
<accession>A0ABD1AKB9</accession>
<gene>
    <name evidence="1" type="ORF">V5N11_016144</name>
</gene>
<evidence type="ECO:0000313" key="2">
    <source>
        <dbReference type="Proteomes" id="UP001558713"/>
    </source>
</evidence>
<dbReference type="AlphaFoldDB" id="A0ABD1AKB9"/>
<name>A0ABD1AKB9_CARAN</name>